<sequence>MVFDFSFWRYAFRQHALVRHLQEAKMRHFGRRLAWIWLIGLLVFAVREIWGLGTAGLTPILAAGQWDTYTIARWTSLLGTLVWAVLYLAFHTYIIALLFRLFMRMPWRAALVMQAYAVSLLIFEKALILAVFSALGYTVLLSFLSLGPLAATFLHEPFLILFFNQLTIITALIIGIQYRYARAFTTWKPWLILTVLILAHIVGALITASMSYVPFDDILTGFMERGGSVE</sequence>
<evidence type="ECO:0000313" key="3">
    <source>
        <dbReference type="Proteomes" id="UP000188184"/>
    </source>
</evidence>
<evidence type="ECO:0000256" key="1">
    <source>
        <dbReference type="SAM" id="Phobius"/>
    </source>
</evidence>
<name>A0A1Q2L1H3_9BACL</name>
<dbReference type="Proteomes" id="UP000188184">
    <property type="component" value="Chromosome"/>
</dbReference>
<keyword evidence="3" id="KW-1185">Reference proteome</keyword>
<reference evidence="2 3" key="1">
    <citation type="submission" date="2017-02" db="EMBL/GenBank/DDBJ databases">
        <title>The complete genomic sequence of a novel cold adapted crude oil-degrading bacterium Planococcus qaidamina Y42.</title>
        <authorList>
            <person name="Yang R."/>
        </authorList>
    </citation>
    <scope>NUCLEOTIDE SEQUENCE [LARGE SCALE GENOMIC DNA]</scope>
    <source>
        <strain evidence="2 3">Y42</strain>
    </source>
</reference>
<dbReference type="EMBL" id="CP019640">
    <property type="protein sequence ID" value="AQQ54256.1"/>
    <property type="molecule type" value="Genomic_DNA"/>
</dbReference>
<feature type="transmembrane region" description="Helical" evidence="1">
    <location>
        <begin position="190"/>
        <end position="213"/>
    </location>
</feature>
<keyword evidence="1" id="KW-1133">Transmembrane helix</keyword>
<protein>
    <recommendedName>
        <fullName evidence="4">Yip1 domain-containing protein</fullName>
    </recommendedName>
</protein>
<gene>
    <name evidence="2" type="ORF">B0X71_14890</name>
</gene>
<evidence type="ECO:0000313" key="2">
    <source>
        <dbReference type="EMBL" id="AQQ54256.1"/>
    </source>
</evidence>
<evidence type="ECO:0008006" key="4">
    <source>
        <dbReference type="Google" id="ProtNLM"/>
    </source>
</evidence>
<dbReference type="KEGG" id="pmar:B0X71_14890"/>
<feature type="transmembrane region" description="Helical" evidence="1">
    <location>
        <begin position="115"/>
        <end position="138"/>
    </location>
</feature>
<keyword evidence="1" id="KW-0812">Transmembrane</keyword>
<organism evidence="2 3">
    <name type="scientific">Planococcus lenghuensis</name>
    <dbReference type="NCBI Taxonomy" id="2213202"/>
    <lineage>
        <taxon>Bacteria</taxon>
        <taxon>Bacillati</taxon>
        <taxon>Bacillota</taxon>
        <taxon>Bacilli</taxon>
        <taxon>Bacillales</taxon>
        <taxon>Caryophanaceae</taxon>
        <taxon>Planococcus</taxon>
    </lineage>
</organism>
<keyword evidence="1" id="KW-0472">Membrane</keyword>
<feature type="transmembrane region" description="Helical" evidence="1">
    <location>
        <begin position="81"/>
        <end position="103"/>
    </location>
</feature>
<feature type="transmembrane region" description="Helical" evidence="1">
    <location>
        <begin position="35"/>
        <end position="61"/>
    </location>
</feature>
<feature type="transmembrane region" description="Helical" evidence="1">
    <location>
        <begin position="158"/>
        <end position="178"/>
    </location>
</feature>
<accession>A0A1Q2L1H3</accession>
<dbReference type="AlphaFoldDB" id="A0A1Q2L1H3"/>
<proteinExistence type="predicted"/>